<feature type="transmembrane region" description="Helical" evidence="8">
    <location>
        <begin position="322"/>
        <end position="339"/>
    </location>
</feature>
<keyword evidence="6 8" id="KW-1133">Transmembrane helix</keyword>
<gene>
    <name evidence="9" type="ORF">SAE02_58390</name>
</gene>
<accession>A0A512DYY8</accession>
<feature type="transmembrane region" description="Helical" evidence="8">
    <location>
        <begin position="102"/>
        <end position="122"/>
    </location>
</feature>
<sequence length="347" mass="34988">MPNSAWKGRSRHAGILTLLSLLSVVAVIASLGVGASAISPGTVLRTLLHTADASPRDAAIVLHLRLPRTLLGFGLGAALAVSGAVMQGLFRNPLADPGLIGVSAGGAMAAVAVIVLGVPALLAGTVGLLALPLAAFAGSLCTTLAIQRIASDDGRTDVSTLLLAGIAINAIAGAVTGFLIFGSDDRQLRDITFWSMGSLGGATWTTVLGLAPFALGAVFAAGRWAGVLDALLLGEREAGLLGFDVEPAKRRIVIATAAAVGAGVAAAGVIGFVGLVVPHLVRLMAGAGHRLLLPASALLGGTLMLCADMLARTVVIPAELPIGLVTALLGGPFFLWLLIRQRRSFPP</sequence>
<evidence type="ECO:0000256" key="2">
    <source>
        <dbReference type="ARBA" id="ARBA00007935"/>
    </source>
</evidence>
<dbReference type="Gene3D" id="1.10.3470.10">
    <property type="entry name" value="ABC transporter involved in vitamin B12 uptake, BtuC"/>
    <property type="match status" value="1"/>
</dbReference>
<feature type="transmembrane region" description="Helical" evidence="8">
    <location>
        <begin position="12"/>
        <end position="38"/>
    </location>
</feature>
<keyword evidence="5 8" id="KW-0812">Transmembrane</keyword>
<dbReference type="AlphaFoldDB" id="A0A512DYY8"/>
<protein>
    <submittedName>
        <fullName evidence="9">Hemin ABC transporter permease</fullName>
    </submittedName>
</protein>
<feature type="transmembrane region" description="Helical" evidence="8">
    <location>
        <begin position="158"/>
        <end position="181"/>
    </location>
</feature>
<dbReference type="InterPro" id="IPR037294">
    <property type="entry name" value="ABC_BtuC-like"/>
</dbReference>
<dbReference type="Proteomes" id="UP000321523">
    <property type="component" value="Unassembled WGS sequence"/>
</dbReference>
<dbReference type="GO" id="GO:0033214">
    <property type="term" value="P:siderophore-iron import into cell"/>
    <property type="evidence" value="ECO:0007669"/>
    <property type="project" value="TreeGrafter"/>
</dbReference>
<keyword evidence="3" id="KW-0813">Transport</keyword>
<keyword evidence="10" id="KW-1185">Reference proteome</keyword>
<evidence type="ECO:0000256" key="8">
    <source>
        <dbReference type="SAM" id="Phobius"/>
    </source>
</evidence>
<feature type="transmembrane region" description="Helical" evidence="8">
    <location>
        <begin position="128"/>
        <end position="146"/>
    </location>
</feature>
<evidence type="ECO:0000256" key="1">
    <source>
        <dbReference type="ARBA" id="ARBA00004651"/>
    </source>
</evidence>
<dbReference type="Pfam" id="PF01032">
    <property type="entry name" value="FecCD"/>
    <property type="match status" value="1"/>
</dbReference>
<dbReference type="SUPFAM" id="SSF81345">
    <property type="entry name" value="ABC transporter involved in vitamin B12 uptake, BtuC"/>
    <property type="match status" value="1"/>
</dbReference>
<feature type="transmembrane region" description="Helical" evidence="8">
    <location>
        <begin position="201"/>
        <end position="222"/>
    </location>
</feature>
<organism evidence="9 10">
    <name type="scientific">Skermanella aerolata</name>
    <dbReference type="NCBI Taxonomy" id="393310"/>
    <lineage>
        <taxon>Bacteria</taxon>
        <taxon>Pseudomonadati</taxon>
        <taxon>Pseudomonadota</taxon>
        <taxon>Alphaproteobacteria</taxon>
        <taxon>Rhodospirillales</taxon>
        <taxon>Azospirillaceae</taxon>
        <taxon>Skermanella</taxon>
    </lineage>
</organism>
<comment type="subcellular location">
    <subcellularLocation>
        <location evidence="1">Cell membrane</location>
        <topology evidence="1">Multi-pass membrane protein</topology>
    </subcellularLocation>
</comment>
<dbReference type="GO" id="GO:0022857">
    <property type="term" value="F:transmembrane transporter activity"/>
    <property type="evidence" value="ECO:0007669"/>
    <property type="project" value="InterPro"/>
</dbReference>
<name>A0A512DYY8_9PROT</name>
<evidence type="ECO:0000256" key="6">
    <source>
        <dbReference type="ARBA" id="ARBA00022989"/>
    </source>
</evidence>
<dbReference type="GO" id="GO:0005886">
    <property type="term" value="C:plasma membrane"/>
    <property type="evidence" value="ECO:0007669"/>
    <property type="project" value="UniProtKB-SubCell"/>
</dbReference>
<evidence type="ECO:0000256" key="5">
    <source>
        <dbReference type="ARBA" id="ARBA00022692"/>
    </source>
</evidence>
<dbReference type="FunFam" id="1.10.3470.10:FF:000001">
    <property type="entry name" value="Vitamin B12 ABC transporter permease BtuC"/>
    <property type="match status" value="1"/>
</dbReference>
<comment type="similarity">
    <text evidence="2">Belongs to the binding-protein-dependent transport system permease family. FecCD subfamily.</text>
</comment>
<dbReference type="InterPro" id="IPR000522">
    <property type="entry name" value="ABC_transptr_permease_BtuC"/>
</dbReference>
<feature type="transmembrane region" description="Helical" evidence="8">
    <location>
        <begin position="252"/>
        <end position="279"/>
    </location>
</feature>
<dbReference type="CDD" id="cd06550">
    <property type="entry name" value="TM_ABC_iron-siderophores_like"/>
    <property type="match status" value="1"/>
</dbReference>
<proteinExistence type="inferred from homology"/>
<dbReference type="EMBL" id="BJYZ01000030">
    <property type="protein sequence ID" value="GEO41691.1"/>
    <property type="molecule type" value="Genomic_DNA"/>
</dbReference>
<dbReference type="PANTHER" id="PTHR30472">
    <property type="entry name" value="FERRIC ENTEROBACTIN TRANSPORT SYSTEM PERMEASE PROTEIN"/>
    <property type="match status" value="1"/>
</dbReference>
<dbReference type="PANTHER" id="PTHR30472:SF25">
    <property type="entry name" value="ABC TRANSPORTER PERMEASE PROTEIN MJ0876-RELATED"/>
    <property type="match status" value="1"/>
</dbReference>
<comment type="caution">
    <text evidence="9">The sequence shown here is derived from an EMBL/GenBank/DDBJ whole genome shotgun (WGS) entry which is preliminary data.</text>
</comment>
<evidence type="ECO:0000256" key="3">
    <source>
        <dbReference type="ARBA" id="ARBA00022448"/>
    </source>
</evidence>
<reference evidence="9 10" key="1">
    <citation type="submission" date="2019-07" db="EMBL/GenBank/DDBJ databases">
        <title>Whole genome shotgun sequence of Skermanella aerolata NBRC 106429.</title>
        <authorList>
            <person name="Hosoyama A."/>
            <person name="Uohara A."/>
            <person name="Ohji S."/>
            <person name="Ichikawa N."/>
        </authorList>
    </citation>
    <scope>NUCLEOTIDE SEQUENCE [LARGE SCALE GENOMIC DNA]</scope>
    <source>
        <strain evidence="9 10">NBRC 106429</strain>
    </source>
</reference>
<keyword evidence="4" id="KW-1003">Cell membrane</keyword>
<evidence type="ECO:0000256" key="7">
    <source>
        <dbReference type="ARBA" id="ARBA00023136"/>
    </source>
</evidence>
<evidence type="ECO:0000313" key="9">
    <source>
        <dbReference type="EMBL" id="GEO41691.1"/>
    </source>
</evidence>
<evidence type="ECO:0000256" key="4">
    <source>
        <dbReference type="ARBA" id="ARBA00022475"/>
    </source>
</evidence>
<feature type="transmembrane region" description="Helical" evidence="8">
    <location>
        <begin position="70"/>
        <end position="90"/>
    </location>
</feature>
<evidence type="ECO:0000313" key="10">
    <source>
        <dbReference type="Proteomes" id="UP000321523"/>
    </source>
</evidence>
<keyword evidence="7 8" id="KW-0472">Membrane</keyword>